<reference evidence="2 3" key="1">
    <citation type="submission" date="2024-10" db="EMBL/GenBank/DDBJ databases">
        <authorList>
            <person name="Ryan C."/>
        </authorList>
    </citation>
    <scope>NUCLEOTIDE SEQUENCE [LARGE SCALE GENOMIC DNA]</scope>
</reference>
<keyword evidence="3" id="KW-1185">Reference proteome</keyword>
<protein>
    <submittedName>
        <fullName evidence="2">Uncharacterized protein</fullName>
    </submittedName>
</protein>
<dbReference type="EMBL" id="OZ075139">
    <property type="protein sequence ID" value="CAL5018754.1"/>
    <property type="molecule type" value="Genomic_DNA"/>
</dbReference>
<dbReference type="AlphaFoldDB" id="A0ABC9D098"/>
<sequence>MHPPPKNRSQGWKRRIKTATMAKTLLFFPFPTPPYHAHARAPRLVAAQLLFSGEIGSGPPRITEARSTNREQPYVQVLYQIVKLGLTFGSGPHRRTRGEEYQGRN</sequence>
<evidence type="ECO:0000313" key="3">
    <source>
        <dbReference type="Proteomes" id="UP001497457"/>
    </source>
</evidence>
<dbReference type="Proteomes" id="UP001497457">
    <property type="component" value="Chromosome 29rd"/>
</dbReference>
<organism evidence="2 3">
    <name type="scientific">Urochloa decumbens</name>
    <dbReference type="NCBI Taxonomy" id="240449"/>
    <lineage>
        <taxon>Eukaryota</taxon>
        <taxon>Viridiplantae</taxon>
        <taxon>Streptophyta</taxon>
        <taxon>Embryophyta</taxon>
        <taxon>Tracheophyta</taxon>
        <taxon>Spermatophyta</taxon>
        <taxon>Magnoliopsida</taxon>
        <taxon>Liliopsida</taxon>
        <taxon>Poales</taxon>
        <taxon>Poaceae</taxon>
        <taxon>PACMAD clade</taxon>
        <taxon>Panicoideae</taxon>
        <taxon>Panicodae</taxon>
        <taxon>Paniceae</taxon>
        <taxon>Melinidinae</taxon>
        <taxon>Urochloa</taxon>
    </lineage>
</organism>
<accession>A0ABC9D098</accession>
<evidence type="ECO:0000313" key="1">
    <source>
        <dbReference type="EMBL" id="CAL5018754.1"/>
    </source>
</evidence>
<dbReference type="EMBL" id="OZ075140">
    <property type="protein sequence ID" value="CAL5029121.1"/>
    <property type="molecule type" value="Genomic_DNA"/>
</dbReference>
<evidence type="ECO:0000313" key="2">
    <source>
        <dbReference type="EMBL" id="CAL5029121.1"/>
    </source>
</evidence>
<dbReference type="Proteomes" id="UP001497457">
    <property type="component" value="Chromosome 30rd"/>
</dbReference>
<proteinExistence type="predicted"/>
<gene>
    <name evidence="1" type="ORF">URODEC1_LOCUS74355</name>
    <name evidence="2" type="ORF">URODEC1_LOCUS80184</name>
</gene>
<name>A0ABC9D098_9POAL</name>